<reference evidence="1 2" key="1">
    <citation type="journal article" date="2018" name="Proc. Natl. Acad. Sci. U.S.A.">
        <title>Draft genome sequence of Camellia sinensis var. sinensis provides insights into the evolution of the tea genome and tea quality.</title>
        <authorList>
            <person name="Wei C."/>
            <person name="Yang H."/>
            <person name="Wang S."/>
            <person name="Zhao J."/>
            <person name="Liu C."/>
            <person name="Gao L."/>
            <person name="Xia E."/>
            <person name="Lu Y."/>
            <person name="Tai Y."/>
            <person name="She G."/>
            <person name="Sun J."/>
            <person name="Cao H."/>
            <person name="Tong W."/>
            <person name="Gao Q."/>
            <person name="Li Y."/>
            <person name="Deng W."/>
            <person name="Jiang X."/>
            <person name="Wang W."/>
            <person name="Chen Q."/>
            <person name="Zhang S."/>
            <person name="Li H."/>
            <person name="Wu J."/>
            <person name="Wang P."/>
            <person name="Li P."/>
            <person name="Shi C."/>
            <person name="Zheng F."/>
            <person name="Jian J."/>
            <person name="Huang B."/>
            <person name="Shan D."/>
            <person name="Shi M."/>
            <person name="Fang C."/>
            <person name="Yue Y."/>
            <person name="Li F."/>
            <person name="Li D."/>
            <person name="Wei S."/>
            <person name="Han B."/>
            <person name="Jiang C."/>
            <person name="Yin Y."/>
            <person name="Xia T."/>
            <person name="Zhang Z."/>
            <person name="Bennetzen J.L."/>
            <person name="Zhao S."/>
            <person name="Wan X."/>
        </authorList>
    </citation>
    <scope>NUCLEOTIDE SEQUENCE [LARGE SCALE GENOMIC DNA]</scope>
    <source>
        <strain evidence="2">cv. Shuchazao</strain>
        <tissue evidence="1">Leaf</tissue>
    </source>
</reference>
<evidence type="ECO:0000313" key="1">
    <source>
        <dbReference type="EMBL" id="THG06580.1"/>
    </source>
</evidence>
<organism evidence="1 2">
    <name type="scientific">Camellia sinensis var. sinensis</name>
    <name type="common">China tea</name>
    <dbReference type="NCBI Taxonomy" id="542762"/>
    <lineage>
        <taxon>Eukaryota</taxon>
        <taxon>Viridiplantae</taxon>
        <taxon>Streptophyta</taxon>
        <taxon>Embryophyta</taxon>
        <taxon>Tracheophyta</taxon>
        <taxon>Spermatophyta</taxon>
        <taxon>Magnoliopsida</taxon>
        <taxon>eudicotyledons</taxon>
        <taxon>Gunneridae</taxon>
        <taxon>Pentapetalae</taxon>
        <taxon>asterids</taxon>
        <taxon>Ericales</taxon>
        <taxon>Theaceae</taxon>
        <taxon>Camellia</taxon>
    </lineage>
</organism>
<protein>
    <submittedName>
        <fullName evidence="1">Uncharacterized protein</fullName>
    </submittedName>
</protein>
<proteinExistence type="predicted"/>
<evidence type="ECO:0000313" key="2">
    <source>
        <dbReference type="Proteomes" id="UP000306102"/>
    </source>
</evidence>
<keyword evidence="2" id="KW-1185">Reference proteome</keyword>
<dbReference type="Proteomes" id="UP000306102">
    <property type="component" value="Unassembled WGS sequence"/>
</dbReference>
<gene>
    <name evidence="1" type="ORF">TEA_029080</name>
</gene>
<name>A0A4S4DTK9_CAMSN</name>
<dbReference type="AlphaFoldDB" id="A0A4S4DTK9"/>
<accession>A0A4S4DTK9</accession>
<comment type="caution">
    <text evidence="1">The sequence shown here is derived from an EMBL/GenBank/DDBJ whole genome shotgun (WGS) entry which is preliminary data.</text>
</comment>
<sequence length="167" mass="18815">MLINSGSSRSDIFFKLGRKLPDFTLEHFILIRLLILAQSSTMSSFKFMRLPSMPSVKTVIKLGHVCKAKDFRLERPPLRIGSLQMLSIFFLTIPKGTIIRITYAFPASQMVFQYQENTGPSRVKPVRVLVVLRGQSSHGIAREGVGEYFKKPLKDQNRGSPSTTNAL</sequence>
<dbReference type="EMBL" id="SDRB02010411">
    <property type="protein sequence ID" value="THG06580.1"/>
    <property type="molecule type" value="Genomic_DNA"/>
</dbReference>